<evidence type="ECO:0000313" key="3">
    <source>
        <dbReference type="Proteomes" id="UP000735302"/>
    </source>
</evidence>
<dbReference type="InterPro" id="IPR043502">
    <property type="entry name" value="DNA/RNA_pol_sf"/>
</dbReference>
<dbReference type="AlphaFoldDB" id="A0AAV4BZK2"/>
<keyword evidence="3" id="KW-1185">Reference proteome</keyword>
<dbReference type="Gene3D" id="3.10.10.10">
    <property type="entry name" value="HIV Type 1 Reverse Transcriptase, subunit A, domain 1"/>
    <property type="match status" value="1"/>
</dbReference>
<dbReference type="EMBL" id="BLXT01005682">
    <property type="protein sequence ID" value="GFO25058.1"/>
    <property type="molecule type" value="Genomic_DNA"/>
</dbReference>
<sequence length="98" mass="11626">MENDMYFSMIGLGKDYWQISVRQEDIPKTAFVTMDRDYEFLMMPFEMMNSGATLTHAVKMQSRQYLVYTVHSEGRQSLDRHRGRYAEARKEDSRKNGD</sequence>
<protein>
    <submittedName>
        <fullName evidence="2">Pol-like protein</fullName>
    </submittedName>
</protein>
<dbReference type="Gene3D" id="3.30.70.270">
    <property type="match status" value="1"/>
</dbReference>
<accession>A0AAV4BZK2</accession>
<gene>
    <name evidence="2" type="ORF">PoB_005156300</name>
</gene>
<evidence type="ECO:0000313" key="2">
    <source>
        <dbReference type="EMBL" id="GFO25058.1"/>
    </source>
</evidence>
<dbReference type="InterPro" id="IPR053134">
    <property type="entry name" value="RNA-dir_DNA_polymerase"/>
</dbReference>
<reference evidence="2 3" key="1">
    <citation type="journal article" date="2021" name="Elife">
        <title>Chloroplast acquisition without the gene transfer in kleptoplastic sea slugs, Plakobranchus ocellatus.</title>
        <authorList>
            <person name="Maeda T."/>
            <person name="Takahashi S."/>
            <person name="Yoshida T."/>
            <person name="Shimamura S."/>
            <person name="Takaki Y."/>
            <person name="Nagai Y."/>
            <person name="Toyoda A."/>
            <person name="Suzuki Y."/>
            <person name="Arimoto A."/>
            <person name="Ishii H."/>
            <person name="Satoh N."/>
            <person name="Nishiyama T."/>
            <person name="Hasebe M."/>
            <person name="Maruyama T."/>
            <person name="Minagawa J."/>
            <person name="Obokata J."/>
            <person name="Shigenobu S."/>
        </authorList>
    </citation>
    <scope>NUCLEOTIDE SEQUENCE [LARGE SCALE GENOMIC DNA]</scope>
</reference>
<proteinExistence type="predicted"/>
<organism evidence="2 3">
    <name type="scientific">Plakobranchus ocellatus</name>
    <dbReference type="NCBI Taxonomy" id="259542"/>
    <lineage>
        <taxon>Eukaryota</taxon>
        <taxon>Metazoa</taxon>
        <taxon>Spiralia</taxon>
        <taxon>Lophotrochozoa</taxon>
        <taxon>Mollusca</taxon>
        <taxon>Gastropoda</taxon>
        <taxon>Heterobranchia</taxon>
        <taxon>Euthyneura</taxon>
        <taxon>Panpulmonata</taxon>
        <taxon>Sacoglossa</taxon>
        <taxon>Placobranchoidea</taxon>
        <taxon>Plakobranchidae</taxon>
        <taxon>Plakobranchus</taxon>
    </lineage>
</organism>
<comment type="caution">
    <text evidence="2">The sequence shown here is derived from an EMBL/GenBank/DDBJ whole genome shotgun (WGS) entry which is preliminary data.</text>
</comment>
<dbReference type="SUPFAM" id="SSF56672">
    <property type="entry name" value="DNA/RNA polymerases"/>
    <property type="match status" value="1"/>
</dbReference>
<dbReference type="InterPro" id="IPR043128">
    <property type="entry name" value="Rev_trsase/Diguanyl_cyclase"/>
</dbReference>
<dbReference type="PANTHER" id="PTHR24559:SF444">
    <property type="entry name" value="REVERSE TRANSCRIPTASE DOMAIN-CONTAINING PROTEIN"/>
    <property type="match status" value="1"/>
</dbReference>
<name>A0AAV4BZK2_9GAST</name>
<evidence type="ECO:0000256" key="1">
    <source>
        <dbReference type="SAM" id="MobiDB-lite"/>
    </source>
</evidence>
<dbReference type="PANTHER" id="PTHR24559">
    <property type="entry name" value="TRANSPOSON TY3-I GAG-POL POLYPROTEIN"/>
    <property type="match status" value="1"/>
</dbReference>
<dbReference type="Proteomes" id="UP000735302">
    <property type="component" value="Unassembled WGS sequence"/>
</dbReference>
<feature type="region of interest" description="Disordered" evidence="1">
    <location>
        <begin position="74"/>
        <end position="98"/>
    </location>
</feature>